<accession>A0A9J6A0I2</accession>
<name>A0A9J6A0I2_SOLCO</name>
<gene>
    <name evidence="1" type="ORF">H5410_017492</name>
</gene>
<evidence type="ECO:0000313" key="2">
    <source>
        <dbReference type="Proteomes" id="UP000824120"/>
    </source>
</evidence>
<reference evidence="1 2" key="1">
    <citation type="submission" date="2020-09" db="EMBL/GenBank/DDBJ databases">
        <title>De no assembly of potato wild relative species, Solanum commersonii.</title>
        <authorList>
            <person name="Cho K."/>
        </authorList>
    </citation>
    <scope>NUCLEOTIDE SEQUENCE [LARGE SCALE GENOMIC DNA]</scope>
    <source>
        <strain evidence="1">LZ3.2</strain>
        <tissue evidence="1">Leaf</tissue>
    </source>
</reference>
<protein>
    <submittedName>
        <fullName evidence="1">Uncharacterized protein</fullName>
    </submittedName>
</protein>
<dbReference type="EMBL" id="JACXVP010000003">
    <property type="protein sequence ID" value="KAG5617668.1"/>
    <property type="molecule type" value="Genomic_DNA"/>
</dbReference>
<evidence type="ECO:0000313" key="1">
    <source>
        <dbReference type="EMBL" id="KAG5617668.1"/>
    </source>
</evidence>
<sequence length="78" mass="8900">MDILLYQQKRYLVLVIIFQCTYSLHKGVLEKETLSLFSASITFIAKLKCLMKCTNLFENKVMENSNGCNTSDAGEQDN</sequence>
<comment type="caution">
    <text evidence="1">The sequence shown here is derived from an EMBL/GenBank/DDBJ whole genome shotgun (WGS) entry which is preliminary data.</text>
</comment>
<organism evidence="1 2">
    <name type="scientific">Solanum commersonii</name>
    <name type="common">Commerson's wild potato</name>
    <name type="synonym">Commerson's nightshade</name>
    <dbReference type="NCBI Taxonomy" id="4109"/>
    <lineage>
        <taxon>Eukaryota</taxon>
        <taxon>Viridiplantae</taxon>
        <taxon>Streptophyta</taxon>
        <taxon>Embryophyta</taxon>
        <taxon>Tracheophyta</taxon>
        <taxon>Spermatophyta</taxon>
        <taxon>Magnoliopsida</taxon>
        <taxon>eudicotyledons</taxon>
        <taxon>Gunneridae</taxon>
        <taxon>Pentapetalae</taxon>
        <taxon>asterids</taxon>
        <taxon>lamiids</taxon>
        <taxon>Solanales</taxon>
        <taxon>Solanaceae</taxon>
        <taxon>Solanoideae</taxon>
        <taxon>Solaneae</taxon>
        <taxon>Solanum</taxon>
    </lineage>
</organism>
<dbReference type="Proteomes" id="UP000824120">
    <property type="component" value="Chromosome 3"/>
</dbReference>
<keyword evidence="2" id="KW-1185">Reference proteome</keyword>
<dbReference type="AlphaFoldDB" id="A0A9J6A0I2"/>
<proteinExistence type="predicted"/>